<dbReference type="Proteomes" id="UP001589619">
    <property type="component" value="Unassembled WGS sequence"/>
</dbReference>
<organism evidence="2 3">
    <name type="scientific">Paenibacillus hodogayensis</name>
    <dbReference type="NCBI Taxonomy" id="279208"/>
    <lineage>
        <taxon>Bacteria</taxon>
        <taxon>Bacillati</taxon>
        <taxon>Bacillota</taxon>
        <taxon>Bacilli</taxon>
        <taxon>Bacillales</taxon>
        <taxon>Paenibacillaceae</taxon>
        <taxon>Paenibacillus</taxon>
    </lineage>
</organism>
<reference evidence="2 3" key="1">
    <citation type="submission" date="2024-09" db="EMBL/GenBank/DDBJ databases">
        <authorList>
            <person name="Sun Q."/>
            <person name="Mori K."/>
        </authorList>
    </citation>
    <scope>NUCLEOTIDE SEQUENCE [LARGE SCALE GENOMIC DNA]</scope>
    <source>
        <strain evidence="2 3">JCM 12520</strain>
    </source>
</reference>
<protein>
    <submittedName>
        <fullName evidence="2">Uncharacterized protein</fullName>
    </submittedName>
</protein>
<keyword evidence="1" id="KW-0175">Coiled coil</keyword>
<accession>A0ABV5W7H4</accession>
<name>A0ABV5W7H4_9BACL</name>
<feature type="coiled-coil region" evidence="1">
    <location>
        <begin position="97"/>
        <end position="124"/>
    </location>
</feature>
<keyword evidence="3" id="KW-1185">Reference proteome</keyword>
<gene>
    <name evidence="2" type="ORF">ACFFNY_31500</name>
</gene>
<comment type="caution">
    <text evidence="2">The sequence shown here is derived from an EMBL/GenBank/DDBJ whole genome shotgun (WGS) entry which is preliminary data.</text>
</comment>
<dbReference type="RefSeq" id="WP_344913210.1">
    <property type="nucleotide sequence ID" value="NZ_BAAAYO010000012.1"/>
</dbReference>
<evidence type="ECO:0000313" key="3">
    <source>
        <dbReference type="Proteomes" id="UP001589619"/>
    </source>
</evidence>
<proteinExistence type="predicted"/>
<sequence length="126" mass="14252">MSTGQPNRLFRDLMAALMLERTLFPRLGPFWRGLMSKSITTQAPFSNSKNLVNSEQLSLKVKGDRLSMKMSPEEIERISHSTPSVVAAVITRLLEIIDLQSAQIVLLENRVTELERQLGRDSKNRA</sequence>
<evidence type="ECO:0000313" key="2">
    <source>
        <dbReference type="EMBL" id="MFB9756126.1"/>
    </source>
</evidence>
<evidence type="ECO:0000256" key="1">
    <source>
        <dbReference type="SAM" id="Coils"/>
    </source>
</evidence>
<dbReference type="EMBL" id="JBHMAG010000020">
    <property type="protein sequence ID" value="MFB9756126.1"/>
    <property type="molecule type" value="Genomic_DNA"/>
</dbReference>